<dbReference type="Proteomes" id="UP000259030">
    <property type="component" value="Plasmid pDFI3"/>
</dbReference>
<evidence type="ECO:0000313" key="2">
    <source>
        <dbReference type="Proteomes" id="UP000259030"/>
    </source>
</evidence>
<accession>A0A221T2M6</accession>
<protein>
    <submittedName>
        <fullName evidence="1">Uncharacterized protein</fullName>
    </submittedName>
</protein>
<reference evidence="1 2" key="1">
    <citation type="submission" date="2017-05" db="EMBL/GenBank/DDBJ databases">
        <title>The complete genome sequence of Deinococcus ficus isolated from the rhizosphere of the Ficus religiosa L. in Taiwan.</title>
        <authorList>
            <person name="Wu K.-M."/>
            <person name="Liao T.-L."/>
            <person name="Liu Y.-M."/>
            <person name="Young C.-C."/>
            <person name="Tsai S.-F."/>
        </authorList>
    </citation>
    <scope>NUCLEOTIDE SEQUENCE [LARGE SCALE GENOMIC DNA]</scope>
    <source>
        <strain evidence="1 2">CC-FR2-10</strain>
        <plasmid evidence="2">pdfi3</plasmid>
    </source>
</reference>
<name>A0A221T2M6_9DEIO</name>
<dbReference type="EMBL" id="CP021084">
    <property type="protein sequence ID" value="ASN83177.1"/>
    <property type="molecule type" value="Genomic_DNA"/>
</dbReference>
<evidence type="ECO:0000313" key="1">
    <source>
        <dbReference type="EMBL" id="ASN83177.1"/>
    </source>
</evidence>
<gene>
    <name evidence="1" type="ORF">DFI_18425</name>
</gene>
<organism evidence="1 2">
    <name type="scientific">Deinococcus ficus</name>
    <dbReference type="NCBI Taxonomy" id="317577"/>
    <lineage>
        <taxon>Bacteria</taxon>
        <taxon>Thermotogati</taxon>
        <taxon>Deinococcota</taxon>
        <taxon>Deinococci</taxon>
        <taxon>Deinococcales</taxon>
        <taxon>Deinococcaceae</taxon>
        <taxon>Deinococcus</taxon>
    </lineage>
</organism>
<proteinExistence type="predicted"/>
<keyword evidence="2" id="KW-1185">Reference proteome</keyword>
<dbReference type="AlphaFoldDB" id="A0A221T2M6"/>
<geneLocation type="plasmid" evidence="2">
    <name>pdfi3</name>
</geneLocation>
<dbReference type="KEGG" id="dfc:DFI_18425"/>
<sequence length="117" mass="12777">MALSLILAACGQPATTPPAPSAESGVITENGESIQRRHIGDLAAASADCNIITNASAYCYNSAPGTQYRYVVRCNDDGIANRYSWDYGEWRNQSGTYRSHATCPAGDYFNTHYIDFR</sequence>
<keyword evidence="1" id="KW-0614">Plasmid</keyword>